<sequence>MSKFALFPFRGEPMCFIHVLLNALDMHERGHEAVIVLEGESCALVGKMARDDHQLHALYAKARDNGLFAGACKACSAKLSATDAVQAEGLELLGNMKGHPSMAEYAEKGYTVITF</sequence>
<evidence type="ECO:0000313" key="2">
    <source>
        <dbReference type="Proteomes" id="UP000448292"/>
    </source>
</evidence>
<dbReference type="RefSeq" id="WP_144303838.1">
    <property type="nucleotide sequence ID" value="NZ_QMIE01000014.1"/>
</dbReference>
<dbReference type="Proteomes" id="UP000448292">
    <property type="component" value="Unassembled WGS sequence"/>
</dbReference>
<dbReference type="OrthoDB" id="9807925at2"/>
<proteinExistence type="predicted"/>
<dbReference type="SUPFAM" id="SSF75169">
    <property type="entry name" value="DsrEFH-like"/>
    <property type="match status" value="1"/>
</dbReference>
<reference evidence="1 2" key="1">
    <citation type="submission" date="2018-06" db="EMBL/GenBank/DDBJ databases">
        <title>Complete genome of Desulfovibrio indonesiensis P37SLT.</title>
        <authorList>
            <person name="Crispim J.S."/>
            <person name="Vidigal P.M.P."/>
            <person name="Silva L.C.F."/>
            <person name="Laguardia C.N."/>
            <person name="Araujo L.C."/>
            <person name="Dias R.S."/>
            <person name="Sousa M.P."/>
            <person name="Paula S.O."/>
            <person name="Silva C."/>
        </authorList>
    </citation>
    <scope>NUCLEOTIDE SEQUENCE [LARGE SCALE GENOMIC DNA]</scope>
    <source>
        <strain evidence="1 2">P37SLT</strain>
    </source>
</reference>
<name>A0A7M3MCK9_9BACT</name>
<organism evidence="1 2">
    <name type="scientific">Oceanidesulfovibrio indonesiensis</name>
    <dbReference type="NCBI Taxonomy" id="54767"/>
    <lineage>
        <taxon>Bacteria</taxon>
        <taxon>Pseudomonadati</taxon>
        <taxon>Thermodesulfobacteriota</taxon>
        <taxon>Desulfovibrionia</taxon>
        <taxon>Desulfovibrionales</taxon>
        <taxon>Desulfovibrionaceae</taxon>
        <taxon>Oceanidesulfovibrio</taxon>
    </lineage>
</organism>
<dbReference type="InterPro" id="IPR027396">
    <property type="entry name" value="DsrEFH-like"/>
</dbReference>
<dbReference type="EMBL" id="QMIE01000014">
    <property type="protein sequence ID" value="TVM15795.1"/>
    <property type="molecule type" value="Genomic_DNA"/>
</dbReference>
<gene>
    <name evidence="1" type="ORF">DPQ33_13910</name>
</gene>
<evidence type="ECO:0000313" key="1">
    <source>
        <dbReference type="EMBL" id="TVM15795.1"/>
    </source>
</evidence>
<keyword evidence="2" id="KW-1185">Reference proteome</keyword>
<dbReference type="AlphaFoldDB" id="A0A7M3MCK9"/>
<comment type="caution">
    <text evidence="1">The sequence shown here is derived from an EMBL/GenBank/DDBJ whole genome shotgun (WGS) entry which is preliminary data.</text>
</comment>
<protein>
    <submittedName>
        <fullName evidence="1">Cytoplasmic protein</fullName>
    </submittedName>
</protein>
<dbReference type="Gene3D" id="3.40.1260.10">
    <property type="entry name" value="DsrEFH-like"/>
    <property type="match status" value="1"/>
</dbReference>
<accession>A0A7M3MCK9</accession>